<name>A0ABT0MF01_9GAMM</name>
<keyword evidence="3" id="KW-1185">Reference proteome</keyword>
<feature type="domain" description="N-acetyltransferase" evidence="1">
    <location>
        <begin position="6"/>
        <end position="91"/>
    </location>
</feature>
<evidence type="ECO:0000259" key="1">
    <source>
        <dbReference type="PROSITE" id="PS51729"/>
    </source>
</evidence>
<dbReference type="Gene3D" id="3.40.630.30">
    <property type="match status" value="1"/>
</dbReference>
<comment type="caution">
    <text evidence="2">The sequence shown here is derived from an EMBL/GenBank/DDBJ whole genome shotgun (WGS) entry which is preliminary data.</text>
</comment>
<organism evidence="2 3">
    <name type="scientific">Luteimonas galliterrae</name>
    <dbReference type="NCBI Taxonomy" id="2940486"/>
    <lineage>
        <taxon>Bacteria</taxon>
        <taxon>Pseudomonadati</taxon>
        <taxon>Pseudomonadota</taxon>
        <taxon>Gammaproteobacteria</taxon>
        <taxon>Lysobacterales</taxon>
        <taxon>Lysobacteraceae</taxon>
        <taxon>Luteimonas</taxon>
    </lineage>
</organism>
<evidence type="ECO:0000313" key="2">
    <source>
        <dbReference type="EMBL" id="MCL1633449.1"/>
    </source>
</evidence>
<dbReference type="InterPro" id="IPR045057">
    <property type="entry name" value="Gcn5-rel_NAT"/>
</dbReference>
<dbReference type="InterPro" id="IPR031165">
    <property type="entry name" value="GNAT_YJDJ"/>
</dbReference>
<dbReference type="InterPro" id="IPR016181">
    <property type="entry name" value="Acyl_CoA_acyltransferase"/>
</dbReference>
<dbReference type="EMBL" id="JAMBEP010000001">
    <property type="protein sequence ID" value="MCL1633449.1"/>
    <property type="molecule type" value="Genomic_DNA"/>
</dbReference>
<gene>
    <name evidence="2" type="ORF">M2650_02140</name>
</gene>
<accession>A0ABT0MF01</accession>
<reference evidence="2 3" key="1">
    <citation type="submission" date="2022-05" db="EMBL/GenBank/DDBJ databases">
        <title>Luteimonas sp. SX5, whole genome shotgun sequencing project.</title>
        <authorList>
            <person name="Zhao G."/>
            <person name="Shen L."/>
        </authorList>
    </citation>
    <scope>NUCLEOTIDE SEQUENCE [LARGE SCALE GENOMIC DNA]</scope>
    <source>
        <strain evidence="2 3">SX5</strain>
    </source>
</reference>
<dbReference type="PANTHER" id="PTHR31435:SF9">
    <property type="entry name" value="PROTEIN NATD1"/>
    <property type="match status" value="1"/>
</dbReference>
<dbReference type="SUPFAM" id="SSF55729">
    <property type="entry name" value="Acyl-CoA N-acyltransferases (Nat)"/>
    <property type="match status" value="1"/>
</dbReference>
<dbReference type="Proteomes" id="UP001431217">
    <property type="component" value="Unassembled WGS sequence"/>
</dbReference>
<dbReference type="Pfam" id="PF14542">
    <property type="entry name" value="Acetyltransf_CG"/>
    <property type="match status" value="1"/>
</dbReference>
<protein>
    <submittedName>
        <fullName evidence="2">N-acetyltransferase</fullName>
    </submittedName>
</protein>
<evidence type="ECO:0000313" key="3">
    <source>
        <dbReference type="Proteomes" id="UP001431217"/>
    </source>
</evidence>
<dbReference type="PROSITE" id="PS51729">
    <property type="entry name" value="GNAT_YJDJ"/>
    <property type="match status" value="1"/>
</dbReference>
<dbReference type="PANTHER" id="PTHR31435">
    <property type="entry name" value="PROTEIN NATD1"/>
    <property type="match status" value="1"/>
</dbReference>
<proteinExistence type="predicted"/>
<sequence length="91" mass="9990">MVSELIHDPARHRFSIEVDGHEAELVYVPEDGAIAIVHTGVPPEIGGRGIAGDLVKAALEFARNAGLKVKPRCEYAAAYLKRHREYDDLVV</sequence>